<keyword evidence="3" id="KW-1185">Reference proteome</keyword>
<gene>
    <name evidence="2" type="ORF">BCM02_11240</name>
</gene>
<accession>A0A5S5BV57</accession>
<evidence type="ECO:0000256" key="1">
    <source>
        <dbReference type="SAM" id="Phobius"/>
    </source>
</evidence>
<feature type="transmembrane region" description="Helical" evidence="1">
    <location>
        <begin position="51"/>
        <end position="73"/>
    </location>
</feature>
<keyword evidence="1" id="KW-0472">Membrane</keyword>
<dbReference type="AlphaFoldDB" id="A0A5S5BV57"/>
<proteinExistence type="predicted"/>
<dbReference type="RefSeq" id="WP_148932425.1">
    <property type="nucleotide sequence ID" value="NZ_VNHS01000012.1"/>
</dbReference>
<keyword evidence="1" id="KW-0812">Transmembrane</keyword>
<dbReference type="EMBL" id="VNHS01000012">
    <property type="protein sequence ID" value="TYP70062.1"/>
    <property type="molecule type" value="Genomic_DNA"/>
</dbReference>
<comment type="caution">
    <text evidence="2">The sequence shown here is derived from an EMBL/GenBank/DDBJ whole genome shotgun (WGS) entry which is preliminary data.</text>
</comment>
<dbReference type="Proteomes" id="UP000323257">
    <property type="component" value="Unassembled WGS sequence"/>
</dbReference>
<keyword evidence="1" id="KW-1133">Transmembrane helix</keyword>
<dbReference type="OrthoDB" id="9958285at2"/>
<reference evidence="2 3" key="1">
    <citation type="submission" date="2019-07" db="EMBL/GenBank/DDBJ databases">
        <title>Genomic Encyclopedia of Type Strains, Phase III (KMG-III): the genomes of soil and plant-associated and newly described type strains.</title>
        <authorList>
            <person name="Whitman W."/>
        </authorList>
    </citation>
    <scope>NUCLEOTIDE SEQUENCE [LARGE SCALE GENOMIC DNA]</scope>
    <source>
        <strain evidence="2 3">BL24</strain>
    </source>
</reference>
<organism evidence="2 3">
    <name type="scientific">Paenibacillus methanolicus</name>
    <dbReference type="NCBI Taxonomy" id="582686"/>
    <lineage>
        <taxon>Bacteria</taxon>
        <taxon>Bacillati</taxon>
        <taxon>Bacillota</taxon>
        <taxon>Bacilli</taxon>
        <taxon>Bacillales</taxon>
        <taxon>Paenibacillaceae</taxon>
        <taxon>Paenibacillus</taxon>
    </lineage>
</organism>
<feature type="transmembrane region" description="Helical" evidence="1">
    <location>
        <begin position="110"/>
        <end position="128"/>
    </location>
</feature>
<name>A0A5S5BV57_9BACL</name>
<protein>
    <submittedName>
        <fullName evidence="2">Uncharacterized protein</fullName>
    </submittedName>
</protein>
<feature type="transmembrane region" description="Helical" evidence="1">
    <location>
        <begin position="85"/>
        <end position="104"/>
    </location>
</feature>
<evidence type="ECO:0000313" key="3">
    <source>
        <dbReference type="Proteomes" id="UP000323257"/>
    </source>
</evidence>
<sequence>MGKSKRISIPALLVGLFAFILATNAFSLIAMAAARMLGTDWADTYIDDDNYWFGLALVILSMLCAGFYTGRYAYLKGRVRWNQSLILAIAIGGYSVVESFRMIGEPLADPFAMNILYDVSMIASLLYGDRLAKRERDKLNRLVESNTESNTEAMTER</sequence>
<evidence type="ECO:0000313" key="2">
    <source>
        <dbReference type="EMBL" id="TYP70062.1"/>
    </source>
</evidence>